<accession>A0A7K1FVD8</accession>
<dbReference type="Gene3D" id="3.40.50.200">
    <property type="entry name" value="Peptidase S8/S53 domain"/>
    <property type="match status" value="1"/>
</dbReference>
<protein>
    <submittedName>
        <fullName evidence="7">S8 family serine peptidase</fullName>
    </submittedName>
</protein>
<dbReference type="GO" id="GO:0004252">
    <property type="term" value="F:serine-type endopeptidase activity"/>
    <property type="evidence" value="ECO:0007669"/>
    <property type="project" value="UniProtKB-UniRule"/>
</dbReference>
<dbReference type="PANTHER" id="PTHR43806">
    <property type="entry name" value="PEPTIDASE S8"/>
    <property type="match status" value="1"/>
</dbReference>
<keyword evidence="8" id="KW-1185">Reference proteome</keyword>
<dbReference type="GO" id="GO:0006508">
    <property type="term" value="P:proteolysis"/>
    <property type="evidence" value="ECO:0007669"/>
    <property type="project" value="UniProtKB-KW"/>
</dbReference>
<proteinExistence type="inferred from homology"/>
<name>A0A7K1FVD8_9ACTN</name>
<evidence type="ECO:0000259" key="6">
    <source>
        <dbReference type="Pfam" id="PF00082"/>
    </source>
</evidence>
<evidence type="ECO:0000256" key="3">
    <source>
        <dbReference type="ARBA" id="ARBA00022801"/>
    </source>
</evidence>
<dbReference type="RefSeq" id="WP_154770764.1">
    <property type="nucleotide sequence ID" value="NZ_WLYK01000011.1"/>
</dbReference>
<feature type="domain" description="Peptidase S8/S53" evidence="6">
    <location>
        <begin position="173"/>
        <end position="441"/>
    </location>
</feature>
<gene>
    <name evidence="7" type="ORF">GIS00_22945</name>
</gene>
<evidence type="ECO:0000256" key="2">
    <source>
        <dbReference type="ARBA" id="ARBA00022670"/>
    </source>
</evidence>
<dbReference type="InterPro" id="IPR050131">
    <property type="entry name" value="Peptidase_S8_subtilisin-like"/>
</dbReference>
<evidence type="ECO:0000256" key="5">
    <source>
        <dbReference type="PROSITE-ProRule" id="PRU01240"/>
    </source>
</evidence>
<dbReference type="InterPro" id="IPR000209">
    <property type="entry name" value="Peptidase_S8/S53_dom"/>
</dbReference>
<feature type="active site" description="Charge relay system" evidence="5">
    <location>
        <position position="432"/>
    </location>
</feature>
<dbReference type="PANTHER" id="PTHR43806:SF11">
    <property type="entry name" value="CEREVISIN-RELATED"/>
    <property type="match status" value="1"/>
</dbReference>
<reference evidence="7 8" key="1">
    <citation type="submission" date="2019-11" db="EMBL/GenBank/DDBJ databases">
        <authorList>
            <person name="Jiang L.-Q."/>
        </authorList>
    </citation>
    <scope>NUCLEOTIDE SEQUENCE [LARGE SCALE GENOMIC DNA]</scope>
    <source>
        <strain evidence="7 8">YIM 132087</strain>
    </source>
</reference>
<feature type="active site" description="Charge relay system" evidence="5">
    <location>
        <position position="179"/>
    </location>
</feature>
<comment type="similarity">
    <text evidence="1 5">Belongs to the peptidase S8 family.</text>
</comment>
<keyword evidence="3 5" id="KW-0378">Hydrolase</keyword>
<dbReference type="Pfam" id="PF00082">
    <property type="entry name" value="Peptidase_S8"/>
    <property type="match status" value="1"/>
</dbReference>
<evidence type="ECO:0000256" key="4">
    <source>
        <dbReference type="ARBA" id="ARBA00022825"/>
    </source>
</evidence>
<organism evidence="7 8">
    <name type="scientific">Nakamurella alba</name>
    <dbReference type="NCBI Taxonomy" id="2665158"/>
    <lineage>
        <taxon>Bacteria</taxon>
        <taxon>Bacillati</taxon>
        <taxon>Actinomycetota</taxon>
        <taxon>Actinomycetes</taxon>
        <taxon>Nakamurellales</taxon>
        <taxon>Nakamurellaceae</taxon>
        <taxon>Nakamurella</taxon>
    </lineage>
</organism>
<keyword evidence="2 5" id="KW-0645">Protease</keyword>
<evidence type="ECO:0000313" key="8">
    <source>
        <dbReference type="Proteomes" id="UP000460221"/>
    </source>
</evidence>
<evidence type="ECO:0000256" key="1">
    <source>
        <dbReference type="ARBA" id="ARBA00011073"/>
    </source>
</evidence>
<dbReference type="SUPFAM" id="SSF52743">
    <property type="entry name" value="Subtilisin-like"/>
    <property type="match status" value="1"/>
</dbReference>
<dbReference type="PROSITE" id="PS51892">
    <property type="entry name" value="SUBTILASE"/>
    <property type="match status" value="1"/>
</dbReference>
<dbReference type="EMBL" id="WLYK01000011">
    <property type="protein sequence ID" value="MTD16794.1"/>
    <property type="molecule type" value="Genomic_DNA"/>
</dbReference>
<keyword evidence="4 5" id="KW-0720">Serine protease</keyword>
<dbReference type="InterPro" id="IPR036852">
    <property type="entry name" value="Peptidase_S8/S53_dom_sf"/>
</dbReference>
<dbReference type="AlphaFoldDB" id="A0A7K1FVD8"/>
<sequence length="480" mass="49202">MTAGPWRLLDHWRGGLLDPQREPAAGAGAVRGVTAYRRCGLVLAADDPEAEARARERLDALARRHGLTITPVTAARDAGRRTSVVEFEVPAGPPGGPDAWTVLREYRERLAGTPGARAGLDHLLTTAEQVGGNPFALDHGRPGLDRYGAAGYAGRGPISVVLAPPAVGTGRRPRVVVLDTAVGTHPWLGDDTVEHVITFADGSTVGPVVDPDDLPGADDLAPTPMLGALGTHAGHGTFISGLIRQACPEAIVVAPAVMGADGVVPESTLVDALEAVLRKQTEQPGWADAVVLSLGYYAETGDDLTYTSHLRDLLLEIGRCGIATFCAAGNDASTRPSFPAAFAADPAFAADDVVPLMAVAALNPDGSVAAFSNDGPWVNAEARGVNMASTVPVTADGSGRAAVTARGVRGHTRSAADPDDFVSGFASWSGTSFAAPALAGQYLTALRAAGYPAGAAARREHVPIGRTRSAAAVSSDAAAP</sequence>
<feature type="active site" description="Charge relay system" evidence="5">
    <location>
        <position position="235"/>
    </location>
</feature>
<comment type="caution">
    <text evidence="7">The sequence shown here is derived from an EMBL/GenBank/DDBJ whole genome shotgun (WGS) entry which is preliminary data.</text>
</comment>
<evidence type="ECO:0000313" key="7">
    <source>
        <dbReference type="EMBL" id="MTD16794.1"/>
    </source>
</evidence>
<dbReference type="Proteomes" id="UP000460221">
    <property type="component" value="Unassembled WGS sequence"/>
</dbReference>